<protein>
    <submittedName>
        <fullName evidence="3">G_PROTEIN_RECEP_F1_2 domain-containing protein</fullName>
    </submittedName>
</protein>
<name>A0A183GS73_HELPZ</name>
<dbReference type="WBParaSite" id="HPBE_0002554301-mRNA-1">
    <property type="protein sequence ID" value="HPBE_0002554301-mRNA-1"/>
    <property type="gene ID" value="HPBE_0002554301"/>
</dbReference>
<evidence type="ECO:0000313" key="2">
    <source>
        <dbReference type="Proteomes" id="UP000050761"/>
    </source>
</evidence>
<dbReference type="AlphaFoldDB" id="A0A183GS73"/>
<proteinExistence type="predicted"/>
<dbReference type="Proteomes" id="UP000050761">
    <property type="component" value="Unassembled WGS sequence"/>
</dbReference>
<evidence type="ECO:0000313" key="3">
    <source>
        <dbReference type="WBParaSite" id="HPBE_0002554301-mRNA-1"/>
    </source>
</evidence>
<gene>
    <name evidence="1" type="ORF">HPBE_LOCUS25542</name>
</gene>
<accession>A0A3P8F3E4</accession>
<reference evidence="3" key="2">
    <citation type="submission" date="2019-09" db="UniProtKB">
        <authorList>
            <consortium name="WormBaseParasite"/>
        </authorList>
    </citation>
    <scope>IDENTIFICATION</scope>
</reference>
<sequence length="84" mass="9382">MMPQNLLLNILGLPMAQLCKSLQIPLTIALLKLLIDISIMSDFCNSYGLLCSLLRFFVVPPVIGYLTNRLGRLLPSFVDSRDCL</sequence>
<organism evidence="2 3">
    <name type="scientific">Heligmosomoides polygyrus</name>
    <name type="common">Parasitic roundworm</name>
    <dbReference type="NCBI Taxonomy" id="6339"/>
    <lineage>
        <taxon>Eukaryota</taxon>
        <taxon>Metazoa</taxon>
        <taxon>Ecdysozoa</taxon>
        <taxon>Nematoda</taxon>
        <taxon>Chromadorea</taxon>
        <taxon>Rhabditida</taxon>
        <taxon>Rhabditina</taxon>
        <taxon>Rhabditomorpha</taxon>
        <taxon>Strongyloidea</taxon>
        <taxon>Heligmosomidae</taxon>
        <taxon>Heligmosomoides</taxon>
    </lineage>
</organism>
<evidence type="ECO:0000313" key="1">
    <source>
        <dbReference type="EMBL" id="VDP51984.1"/>
    </source>
</evidence>
<keyword evidence="2" id="KW-1185">Reference proteome</keyword>
<accession>A0A183GS73</accession>
<dbReference type="EMBL" id="UZAH01038093">
    <property type="protein sequence ID" value="VDP51984.1"/>
    <property type="molecule type" value="Genomic_DNA"/>
</dbReference>
<reference evidence="1 2" key="1">
    <citation type="submission" date="2018-11" db="EMBL/GenBank/DDBJ databases">
        <authorList>
            <consortium name="Pathogen Informatics"/>
        </authorList>
    </citation>
    <scope>NUCLEOTIDE SEQUENCE [LARGE SCALE GENOMIC DNA]</scope>
</reference>